<proteinExistence type="predicted"/>
<name>A0AAN8ZS47_HALRR</name>
<dbReference type="AlphaFoldDB" id="A0AAN8ZS47"/>
<dbReference type="EMBL" id="JAXCGZ010024101">
    <property type="protein sequence ID" value="KAK6997299.1"/>
    <property type="molecule type" value="Genomic_DNA"/>
</dbReference>
<comment type="caution">
    <text evidence="1">The sequence shown here is derived from an EMBL/GenBank/DDBJ whole genome shotgun (WGS) entry which is preliminary data.</text>
</comment>
<dbReference type="Proteomes" id="UP001381693">
    <property type="component" value="Unassembled WGS sequence"/>
</dbReference>
<reference evidence="1 2" key="1">
    <citation type="submission" date="2023-11" db="EMBL/GenBank/DDBJ databases">
        <title>Halocaridina rubra genome assembly.</title>
        <authorList>
            <person name="Smith C."/>
        </authorList>
    </citation>
    <scope>NUCLEOTIDE SEQUENCE [LARGE SCALE GENOMIC DNA]</scope>
    <source>
        <strain evidence="1">EP-1</strain>
        <tissue evidence="1">Whole</tissue>
    </source>
</reference>
<organism evidence="1 2">
    <name type="scientific">Halocaridina rubra</name>
    <name type="common">Hawaiian red shrimp</name>
    <dbReference type="NCBI Taxonomy" id="373956"/>
    <lineage>
        <taxon>Eukaryota</taxon>
        <taxon>Metazoa</taxon>
        <taxon>Ecdysozoa</taxon>
        <taxon>Arthropoda</taxon>
        <taxon>Crustacea</taxon>
        <taxon>Multicrustacea</taxon>
        <taxon>Malacostraca</taxon>
        <taxon>Eumalacostraca</taxon>
        <taxon>Eucarida</taxon>
        <taxon>Decapoda</taxon>
        <taxon>Pleocyemata</taxon>
        <taxon>Caridea</taxon>
        <taxon>Atyoidea</taxon>
        <taxon>Atyidae</taxon>
        <taxon>Halocaridina</taxon>
    </lineage>
</organism>
<sequence length="199" mass="22888">MVLFAFSAFVFDLTEVPTKAKQSLKAVLEKNPFHINFVDDEDEYLTVTTVSDISDEATVQEVSQDQASFTPEEEENKKNLTQVENETISGRFESRKNLLSEECEILHRKNFNLSLAVRQNSYYIEPFHLFTCVPAKCGSSTWRNHIIHLISNRRFQHKLHMKSNNLAEFVANKAQARGELVNGCKEYRQVPKVLGEAFQ</sequence>
<keyword evidence="2" id="KW-1185">Reference proteome</keyword>
<accession>A0AAN8ZS47</accession>
<protein>
    <submittedName>
        <fullName evidence="1">Uncharacterized protein</fullName>
    </submittedName>
</protein>
<feature type="non-terminal residue" evidence="1">
    <location>
        <position position="199"/>
    </location>
</feature>
<evidence type="ECO:0000313" key="1">
    <source>
        <dbReference type="EMBL" id="KAK6997299.1"/>
    </source>
</evidence>
<evidence type="ECO:0000313" key="2">
    <source>
        <dbReference type="Proteomes" id="UP001381693"/>
    </source>
</evidence>
<gene>
    <name evidence="1" type="ORF">SK128_006869</name>
</gene>